<comment type="caution">
    <text evidence="9">The sequence shown here is derived from an EMBL/GenBank/DDBJ whole genome shotgun (WGS) entry which is preliminary data.</text>
</comment>
<dbReference type="GO" id="GO:0008160">
    <property type="term" value="F:protein tyrosine phosphatase activator activity"/>
    <property type="evidence" value="ECO:0007669"/>
    <property type="project" value="TreeGrafter"/>
</dbReference>
<comment type="function">
    <text evidence="7">PPIases accelerate the folding of proteins. It catalyzes the cis-trans isomerization of proline imidic peptide bonds in oligopeptides. Acts as a regulatory subunit for PP2A-like phosphatases modulating their activity or substrate specificity, probably by inducing a conformational change in the catalytic subunit, a direct target of the PPIase. Can reactivate inactive phosphatase PP2A-phosphatase methylesterase complexes (PP2Ai) in presence of ATP and Mg(2+) by dissociating the inactive form from the complex.</text>
</comment>
<evidence type="ECO:0000256" key="8">
    <source>
        <dbReference type="RuleBase" id="RU361210"/>
    </source>
</evidence>
<evidence type="ECO:0000256" key="3">
    <source>
        <dbReference type="ARBA" id="ARBA00011019"/>
    </source>
</evidence>
<dbReference type="OrthoDB" id="16120at2759"/>
<evidence type="ECO:0000256" key="6">
    <source>
        <dbReference type="ARBA" id="ARBA00023235"/>
    </source>
</evidence>
<reference evidence="9 10" key="1">
    <citation type="submission" date="2020-07" db="EMBL/GenBank/DDBJ databases">
        <title>Comparative genomics of pyrophilous fungi reveals a link between fire events and developmental genes.</title>
        <authorList>
            <consortium name="DOE Joint Genome Institute"/>
            <person name="Steindorff A.S."/>
            <person name="Carver A."/>
            <person name="Calhoun S."/>
            <person name="Stillman K."/>
            <person name="Liu H."/>
            <person name="Lipzen A."/>
            <person name="Pangilinan J."/>
            <person name="Labutti K."/>
            <person name="Bruns T.D."/>
            <person name="Grigoriev I.V."/>
        </authorList>
    </citation>
    <scope>NUCLEOTIDE SEQUENCE [LARGE SCALE GENOMIC DNA]</scope>
    <source>
        <strain evidence="9 10">CBS 144469</strain>
    </source>
</reference>
<evidence type="ECO:0000313" key="10">
    <source>
        <dbReference type="Proteomes" id="UP000521943"/>
    </source>
</evidence>
<protein>
    <recommendedName>
        <fullName evidence="8">Serine/threonine-protein phosphatase 2A activator</fullName>
        <ecNumber evidence="8">5.2.1.8</ecNumber>
    </recommendedName>
    <alternativeName>
        <fullName evidence="8">Phosphotyrosyl phosphatase activator</fullName>
    </alternativeName>
</protein>
<comment type="similarity">
    <text evidence="3 8">Belongs to the PTPA-type PPIase family.</text>
</comment>
<dbReference type="PANTHER" id="PTHR10012">
    <property type="entry name" value="SERINE/THREONINE-PROTEIN PHOSPHATASE 2A REGULATORY SUBUNIT B"/>
    <property type="match status" value="1"/>
</dbReference>
<dbReference type="GO" id="GO:0000159">
    <property type="term" value="C:protein phosphatase type 2A complex"/>
    <property type="evidence" value="ECO:0007669"/>
    <property type="project" value="TreeGrafter"/>
</dbReference>
<dbReference type="Gene3D" id="1.20.120.1150">
    <property type="match status" value="1"/>
</dbReference>
<dbReference type="GO" id="GO:0005737">
    <property type="term" value="C:cytoplasm"/>
    <property type="evidence" value="ECO:0007669"/>
    <property type="project" value="UniProtKB-SubCell"/>
</dbReference>
<dbReference type="GO" id="GO:0005634">
    <property type="term" value="C:nucleus"/>
    <property type="evidence" value="ECO:0007669"/>
    <property type="project" value="TreeGrafter"/>
</dbReference>
<keyword evidence="6 8" id="KW-0413">Isomerase</keyword>
<comment type="catalytic activity">
    <reaction evidence="1 8">
        <text>[protein]-peptidylproline (omega=180) = [protein]-peptidylproline (omega=0)</text>
        <dbReference type="Rhea" id="RHEA:16237"/>
        <dbReference type="Rhea" id="RHEA-COMP:10747"/>
        <dbReference type="Rhea" id="RHEA-COMP:10748"/>
        <dbReference type="ChEBI" id="CHEBI:83833"/>
        <dbReference type="ChEBI" id="CHEBI:83834"/>
        <dbReference type="EC" id="5.2.1.8"/>
    </reaction>
</comment>
<evidence type="ECO:0000256" key="7">
    <source>
        <dbReference type="ARBA" id="ARBA00025287"/>
    </source>
</evidence>
<dbReference type="EC" id="5.2.1.8" evidence="8"/>
<dbReference type="GO" id="GO:0003755">
    <property type="term" value="F:peptidyl-prolyl cis-trans isomerase activity"/>
    <property type="evidence" value="ECO:0007669"/>
    <property type="project" value="UniProtKB-KW"/>
</dbReference>
<dbReference type="GO" id="GO:0007052">
    <property type="term" value="P:mitotic spindle organization"/>
    <property type="evidence" value="ECO:0007669"/>
    <property type="project" value="TreeGrafter"/>
</dbReference>
<dbReference type="InterPro" id="IPR037218">
    <property type="entry name" value="PTPA_sf"/>
</dbReference>
<organism evidence="9 10">
    <name type="scientific">Ephemerocybe angulata</name>
    <dbReference type="NCBI Taxonomy" id="980116"/>
    <lineage>
        <taxon>Eukaryota</taxon>
        <taxon>Fungi</taxon>
        <taxon>Dikarya</taxon>
        <taxon>Basidiomycota</taxon>
        <taxon>Agaricomycotina</taxon>
        <taxon>Agaricomycetes</taxon>
        <taxon>Agaricomycetidae</taxon>
        <taxon>Agaricales</taxon>
        <taxon>Agaricineae</taxon>
        <taxon>Psathyrellaceae</taxon>
        <taxon>Ephemerocybe</taxon>
    </lineage>
</organism>
<dbReference type="PANTHER" id="PTHR10012:SF5">
    <property type="entry name" value="SERINE_THREONINE-PROTEIN PHOSPHATASE 2A ACTIVATOR 2"/>
    <property type="match status" value="1"/>
</dbReference>
<feature type="non-terminal residue" evidence="9">
    <location>
        <position position="69"/>
    </location>
</feature>
<dbReference type="SUPFAM" id="SSF140984">
    <property type="entry name" value="PTPA-like"/>
    <property type="match status" value="1"/>
</dbReference>
<evidence type="ECO:0000313" key="9">
    <source>
        <dbReference type="EMBL" id="KAF6757986.1"/>
    </source>
</evidence>
<proteinExistence type="inferred from homology"/>
<sequence>HSPMLDDISTVKTWGGVNGDMKKMHRAAVLAKLPAMQHIFASFLPAPFAPLYSPSSSPDTNAPHSHAHS</sequence>
<dbReference type="AlphaFoldDB" id="A0A8H6MAG1"/>
<name>A0A8H6MAG1_9AGAR</name>
<evidence type="ECO:0000256" key="5">
    <source>
        <dbReference type="ARBA" id="ARBA00023110"/>
    </source>
</evidence>
<dbReference type="Proteomes" id="UP000521943">
    <property type="component" value="Unassembled WGS sequence"/>
</dbReference>
<dbReference type="InterPro" id="IPR004327">
    <property type="entry name" value="Phstyr_phstse_ac"/>
</dbReference>
<comment type="subcellular location">
    <subcellularLocation>
        <location evidence="2 8">Cytoplasm</location>
    </subcellularLocation>
</comment>
<evidence type="ECO:0000256" key="1">
    <source>
        <dbReference type="ARBA" id="ARBA00000971"/>
    </source>
</evidence>
<dbReference type="InterPro" id="IPR043170">
    <property type="entry name" value="PTPA_C_lid"/>
</dbReference>
<gene>
    <name evidence="9" type="ORF">DFP72DRAFT_774803</name>
</gene>
<keyword evidence="4 8" id="KW-0963">Cytoplasm</keyword>
<accession>A0A8H6MAG1</accession>
<dbReference type="Pfam" id="PF03095">
    <property type="entry name" value="PTPA"/>
    <property type="match status" value="1"/>
</dbReference>
<keyword evidence="10" id="KW-1185">Reference proteome</keyword>
<evidence type="ECO:0000256" key="4">
    <source>
        <dbReference type="ARBA" id="ARBA00022490"/>
    </source>
</evidence>
<keyword evidence="5 8" id="KW-0697">Rotamase</keyword>
<feature type="non-terminal residue" evidence="9">
    <location>
        <position position="1"/>
    </location>
</feature>
<evidence type="ECO:0000256" key="2">
    <source>
        <dbReference type="ARBA" id="ARBA00004496"/>
    </source>
</evidence>
<dbReference type="EMBL" id="JACGCI010000020">
    <property type="protein sequence ID" value="KAF6757986.1"/>
    <property type="molecule type" value="Genomic_DNA"/>
</dbReference>